<dbReference type="InterPro" id="IPR050300">
    <property type="entry name" value="GDXG_lipolytic_enzyme"/>
</dbReference>
<dbReference type="PANTHER" id="PTHR48081:SF8">
    <property type="entry name" value="ALPHA_BETA HYDROLASE FOLD-3 DOMAIN-CONTAINING PROTEIN-RELATED"/>
    <property type="match status" value="1"/>
</dbReference>
<accession>A0ABV0EYD0</accession>
<feature type="region of interest" description="Disordered" evidence="2">
    <location>
        <begin position="169"/>
        <end position="193"/>
    </location>
</feature>
<dbReference type="SUPFAM" id="SSF53474">
    <property type="entry name" value="alpha/beta-Hydrolases"/>
    <property type="match status" value="1"/>
</dbReference>
<dbReference type="EMBL" id="MAEI02000001">
    <property type="protein sequence ID" value="MEO1780810.1"/>
    <property type="molecule type" value="Genomic_DNA"/>
</dbReference>
<name>A0ABV0EYD0_9ENTE</name>
<dbReference type="InterPro" id="IPR029058">
    <property type="entry name" value="AB_hydrolase_fold"/>
</dbReference>
<dbReference type="PANTHER" id="PTHR48081">
    <property type="entry name" value="AB HYDROLASE SUPERFAMILY PROTEIN C4A8.06C"/>
    <property type="match status" value="1"/>
</dbReference>
<gene>
    <name evidence="4" type="ORF">BAU18_000361</name>
</gene>
<keyword evidence="1" id="KW-0378">Hydrolase</keyword>
<feature type="compositionally biased region" description="Low complexity" evidence="2">
    <location>
        <begin position="172"/>
        <end position="187"/>
    </location>
</feature>
<reference evidence="5" key="1">
    <citation type="submission" date="2016-06" db="EMBL/GenBank/DDBJ databases">
        <title>Four novel species of enterococci isolated from chicken manure.</title>
        <authorList>
            <person name="Van Tyne D."/>
        </authorList>
    </citation>
    <scope>NUCLEOTIDE SEQUENCE [LARGE SCALE GENOMIC DNA]</scope>
    <source>
        <strain evidence="5">JM9A</strain>
    </source>
</reference>
<dbReference type="Pfam" id="PF07859">
    <property type="entry name" value="Abhydrolase_3"/>
    <property type="match status" value="1"/>
</dbReference>
<comment type="caution">
    <text evidence="4">The sequence shown here is derived from an EMBL/GenBank/DDBJ whole genome shotgun (WGS) entry which is preliminary data.</text>
</comment>
<dbReference type="RefSeq" id="WP_161869721.1">
    <property type="nucleotide sequence ID" value="NZ_MAEI02000001.1"/>
</dbReference>
<protein>
    <recommendedName>
        <fullName evidence="3">Alpha/beta hydrolase fold-3 domain-containing protein</fullName>
    </recommendedName>
</protein>
<evidence type="ECO:0000256" key="1">
    <source>
        <dbReference type="ARBA" id="ARBA00022801"/>
    </source>
</evidence>
<keyword evidence="5" id="KW-1185">Reference proteome</keyword>
<dbReference type="InterPro" id="IPR013094">
    <property type="entry name" value="AB_hydrolase_3"/>
</dbReference>
<evidence type="ECO:0000259" key="3">
    <source>
        <dbReference type="Pfam" id="PF07859"/>
    </source>
</evidence>
<proteinExistence type="predicted"/>
<evidence type="ECO:0000313" key="5">
    <source>
        <dbReference type="Proteomes" id="UP001429357"/>
    </source>
</evidence>
<dbReference type="Gene3D" id="3.40.50.1820">
    <property type="entry name" value="alpha/beta hydrolase"/>
    <property type="match status" value="1"/>
</dbReference>
<reference evidence="4 5" key="2">
    <citation type="submission" date="2024-02" db="EMBL/GenBank/DDBJ databases">
        <title>The Genome Sequence of Enterococcus diestrammenae JM9A.</title>
        <authorList>
            <person name="Earl A."/>
            <person name="Manson A."/>
            <person name="Gilmore M."/>
            <person name="Sanders J."/>
            <person name="Shea T."/>
            <person name="Howe W."/>
            <person name="Livny J."/>
            <person name="Cuomo C."/>
            <person name="Neafsey D."/>
            <person name="Birren B."/>
        </authorList>
    </citation>
    <scope>NUCLEOTIDE SEQUENCE [LARGE SCALE GENOMIC DNA]</scope>
    <source>
        <strain evidence="4 5">JM9A</strain>
    </source>
</reference>
<evidence type="ECO:0000256" key="2">
    <source>
        <dbReference type="SAM" id="MobiDB-lite"/>
    </source>
</evidence>
<organism evidence="4 5">
    <name type="scientific">Enterococcus diestrammenae</name>
    <dbReference type="NCBI Taxonomy" id="1155073"/>
    <lineage>
        <taxon>Bacteria</taxon>
        <taxon>Bacillati</taxon>
        <taxon>Bacillota</taxon>
        <taxon>Bacilli</taxon>
        <taxon>Lactobacillales</taxon>
        <taxon>Enterococcaceae</taxon>
        <taxon>Enterococcus</taxon>
    </lineage>
</organism>
<evidence type="ECO:0000313" key="4">
    <source>
        <dbReference type="EMBL" id="MEO1780810.1"/>
    </source>
</evidence>
<dbReference type="Proteomes" id="UP001429357">
    <property type="component" value="Unassembled WGS sequence"/>
</dbReference>
<feature type="domain" description="Alpha/beta hydrolase fold-3" evidence="3">
    <location>
        <begin position="69"/>
        <end position="320"/>
    </location>
</feature>
<sequence length="341" mass="37417">MRFSAKFVKQVFKVIHMKKLVGKNMVDPPPRLELNAQQLKRSQLPQRQETIGASDLITLFPAHPTTQHVFYLHGGGYALEASPFHKKIQAYFVSKYGLKVSAFDYPLAPEHTAEVTLRETLKAFQRLVFLYPDDQFYLFGDSAGGGLALSLAQHLRDLALAEVPGDSLRKQPANSAASSAPNTSTSPGAESLSEAGLADLRQTARHRPQKLALISPWLDLTLQDPRIAGIENRDVLLERELLAEAAANYAGGLALTDPRVSPLFGELTDLGALLVISGTDDILNPDVLNLEERLQALGSPDSTGTRLTLSIAPEMMHDFVVYPLKESAPYLDLIGNFYTEK</sequence>